<feature type="domain" description="BZIP" evidence="2">
    <location>
        <begin position="70"/>
        <end position="122"/>
    </location>
</feature>
<dbReference type="SUPFAM" id="SSF57959">
    <property type="entry name" value="Leucine zipper domain"/>
    <property type="match status" value="1"/>
</dbReference>
<feature type="region of interest" description="Disordered" evidence="1">
    <location>
        <begin position="1"/>
        <end position="40"/>
    </location>
</feature>
<evidence type="ECO:0000313" key="4">
    <source>
        <dbReference type="Proteomes" id="UP001152888"/>
    </source>
</evidence>
<keyword evidence="4" id="KW-1185">Reference proteome</keyword>
<dbReference type="GO" id="GO:0003700">
    <property type="term" value="F:DNA-binding transcription factor activity"/>
    <property type="evidence" value="ECO:0007669"/>
    <property type="project" value="InterPro"/>
</dbReference>
<reference evidence="3" key="1">
    <citation type="submission" date="2022-03" db="EMBL/GenBank/DDBJ databases">
        <authorList>
            <person name="Sayadi A."/>
        </authorList>
    </citation>
    <scope>NUCLEOTIDE SEQUENCE</scope>
</reference>
<organism evidence="3 4">
    <name type="scientific">Acanthoscelides obtectus</name>
    <name type="common">Bean weevil</name>
    <name type="synonym">Bruchus obtectus</name>
    <dbReference type="NCBI Taxonomy" id="200917"/>
    <lineage>
        <taxon>Eukaryota</taxon>
        <taxon>Metazoa</taxon>
        <taxon>Ecdysozoa</taxon>
        <taxon>Arthropoda</taxon>
        <taxon>Hexapoda</taxon>
        <taxon>Insecta</taxon>
        <taxon>Pterygota</taxon>
        <taxon>Neoptera</taxon>
        <taxon>Endopterygota</taxon>
        <taxon>Coleoptera</taxon>
        <taxon>Polyphaga</taxon>
        <taxon>Cucujiformia</taxon>
        <taxon>Chrysomeloidea</taxon>
        <taxon>Chrysomelidae</taxon>
        <taxon>Bruchinae</taxon>
        <taxon>Bruchini</taxon>
        <taxon>Acanthoscelides</taxon>
    </lineage>
</organism>
<protein>
    <recommendedName>
        <fullName evidence="2">BZIP domain-containing protein</fullName>
    </recommendedName>
</protein>
<dbReference type="Pfam" id="PF00170">
    <property type="entry name" value="bZIP_1"/>
    <property type="match status" value="1"/>
</dbReference>
<dbReference type="AlphaFoldDB" id="A0A9P0LQV6"/>
<comment type="caution">
    <text evidence="3">The sequence shown here is derived from an EMBL/GenBank/DDBJ whole genome shotgun (WGS) entry which is preliminary data.</text>
</comment>
<feature type="compositionally biased region" description="Polar residues" evidence="1">
    <location>
        <begin position="9"/>
        <end position="19"/>
    </location>
</feature>
<sequence>MQIFGDINNPAQEPTTRNMVSKGKRNKYDLSSSEDESFEDHCDDPGYVPNMDIKNTIKTSTRGRKPKCFTKNAMMARENRLKKKLYISKLEQDVDVLRKENKNLTAVVDNQSMLISGLRKEVKYLKSVIANSSDIGCLIRSINQSTGMPVRSSLDKKLSHENIPSPSQTVTKQQSHPWEEKTVYPCYPTPEDDSHSISSEPKIDNTLSSDLFDLEFPIEMPDEELLKDLTFDEKCVPMMEEHNYTNSNDNNSFTDDENVGVCLHVNKHKVSLEFCPTCSENASQVWNY</sequence>
<dbReference type="InterPro" id="IPR046347">
    <property type="entry name" value="bZIP_sf"/>
</dbReference>
<proteinExistence type="predicted"/>
<evidence type="ECO:0000256" key="1">
    <source>
        <dbReference type="SAM" id="MobiDB-lite"/>
    </source>
</evidence>
<dbReference type="Proteomes" id="UP001152888">
    <property type="component" value="Unassembled WGS sequence"/>
</dbReference>
<dbReference type="EMBL" id="CAKOFQ010007260">
    <property type="protein sequence ID" value="CAH1996472.1"/>
    <property type="molecule type" value="Genomic_DNA"/>
</dbReference>
<dbReference type="OrthoDB" id="10268090at2759"/>
<name>A0A9P0LQV6_ACAOB</name>
<dbReference type="InterPro" id="IPR004827">
    <property type="entry name" value="bZIP"/>
</dbReference>
<dbReference type="Gene3D" id="1.20.5.170">
    <property type="match status" value="1"/>
</dbReference>
<evidence type="ECO:0000313" key="3">
    <source>
        <dbReference type="EMBL" id="CAH1996472.1"/>
    </source>
</evidence>
<gene>
    <name evidence="3" type="ORF">ACAOBT_LOCUS23229</name>
</gene>
<evidence type="ECO:0000259" key="2">
    <source>
        <dbReference type="Pfam" id="PF00170"/>
    </source>
</evidence>
<dbReference type="GO" id="GO:0005634">
    <property type="term" value="C:nucleus"/>
    <property type="evidence" value="ECO:0007669"/>
    <property type="project" value="UniProtKB-ARBA"/>
</dbReference>
<accession>A0A9P0LQV6</accession>